<dbReference type="RefSeq" id="WP_169256139.1">
    <property type="nucleotide sequence ID" value="NZ_WTVN01000014.1"/>
</dbReference>
<proteinExistence type="predicted"/>
<dbReference type="Proteomes" id="UP000623795">
    <property type="component" value="Unassembled WGS sequence"/>
</dbReference>
<reference evidence="1 2" key="1">
    <citation type="submission" date="2019-12" db="EMBL/GenBank/DDBJ databases">
        <title>Comparative genomics gives insights into the taxonomy of the Azoarcus-Aromatoleum group and reveals separate origins of nif in the plant-associated Azoarcus and non-plant-associated Aromatoleum sub-groups.</title>
        <authorList>
            <person name="Lafos M."/>
            <person name="Maluk M."/>
            <person name="Batista M."/>
            <person name="Junghare M."/>
            <person name="Carmona M."/>
            <person name="Faoro H."/>
            <person name="Cruz L.M."/>
            <person name="Battistoni F."/>
            <person name="De Souza E."/>
            <person name="Pedrosa F."/>
            <person name="Chen W.-M."/>
            <person name="Poole P.S."/>
            <person name="Dixon R.A."/>
            <person name="James E.K."/>
        </authorList>
    </citation>
    <scope>NUCLEOTIDE SEQUENCE [LARGE SCALE GENOMIC DNA]</scope>
    <source>
        <strain evidence="1 2">Td21</strain>
    </source>
</reference>
<comment type="caution">
    <text evidence="1">The sequence shown here is derived from an EMBL/GenBank/DDBJ whole genome shotgun (WGS) entry which is preliminary data.</text>
</comment>
<evidence type="ECO:0000313" key="2">
    <source>
        <dbReference type="Proteomes" id="UP000623795"/>
    </source>
</evidence>
<dbReference type="PROSITE" id="PS51318">
    <property type="entry name" value="TAT"/>
    <property type="match status" value="1"/>
</dbReference>
<accession>A0ABX1PZZ6</accession>
<dbReference type="NCBIfam" id="TIGR01409">
    <property type="entry name" value="TAT_signal_seq"/>
    <property type="match status" value="1"/>
</dbReference>
<protein>
    <submittedName>
        <fullName evidence="1">Twin-arginine translocation signal domain-containing protein</fullName>
    </submittedName>
</protein>
<evidence type="ECO:0000313" key="1">
    <source>
        <dbReference type="EMBL" id="NMG44272.1"/>
    </source>
</evidence>
<gene>
    <name evidence="1" type="ORF">GPA22_11090</name>
</gene>
<organism evidence="1 2">
    <name type="scientific">Aromatoleum toluvorans</name>
    <dbReference type="NCBI Taxonomy" id="92002"/>
    <lineage>
        <taxon>Bacteria</taxon>
        <taxon>Pseudomonadati</taxon>
        <taxon>Pseudomonadota</taxon>
        <taxon>Betaproteobacteria</taxon>
        <taxon>Rhodocyclales</taxon>
        <taxon>Rhodocyclaceae</taxon>
        <taxon>Aromatoleum</taxon>
    </lineage>
</organism>
<dbReference type="InterPro" id="IPR006311">
    <property type="entry name" value="TAT_signal"/>
</dbReference>
<name>A0ABX1PZZ6_9RHOO</name>
<dbReference type="InterPro" id="IPR019546">
    <property type="entry name" value="TAT_signal_bac_arc"/>
</dbReference>
<keyword evidence="2" id="KW-1185">Reference proteome</keyword>
<dbReference type="EMBL" id="WTVN01000014">
    <property type="protein sequence ID" value="NMG44272.1"/>
    <property type="molecule type" value="Genomic_DNA"/>
</dbReference>
<sequence>MDRRGFLKGVAGGGALGAMPLAAMARLGETGAAGRPAAVIAQADSPQALALARALATGLGVRPVAAGGCELGSFAGVTGLLDRAGPGRVIGVMDDASAVIFQQIAAARGAGLVMDTYRRIGVASLVAFAINT</sequence>